<evidence type="ECO:0000256" key="4">
    <source>
        <dbReference type="ARBA" id="ARBA00022676"/>
    </source>
</evidence>
<keyword evidence="3" id="KW-0337">GPI-anchor biosynthesis</keyword>
<evidence type="ECO:0000256" key="8">
    <source>
        <dbReference type="ARBA" id="ARBA00022989"/>
    </source>
</evidence>
<feature type="transmembrane region" description="Helical" evidence="11">
    <location>
        <begin position="103"/>
        <end position="124"/>
    </location>
</feature>
<evidence type="ECO:0000256" key="3">
    <source>
        <dbReference type="ARBA" id="ARBA00022502"/>
    </source>
</evidence>
<keyword evidence="9 11" id="KW-0472">Membrane</keyword>
<dbReference type="GO" id="GO:0004376">
    <property type="term" value="F:GPI mannosyltransferase activity"/>
    <property type="evidence" value="ECO:0007669"/>
    <property type="project" value="InterPro"/>
</dbReference>
<keyword evidence="7" id="KW-0256">Endoplasmic reticulum</keyword>
<dbReference type="PANTHER" id="PTHR12468">
    <property type="entry name" value="GPI MANNOSYLTRANSFERASE 2"/>
    <property type="match status" value="1"/>
</dbReference>
<evidence type="ECO:0000256" key="10">
    <source>
        <dbReference type="SAM" id="MobiDB-lite"/>
    </source>
</evidence>
<evidence type="ECO:0000313" key="12">
    <source>
        <dbReference type="EMBL" id="MQT03377.1"/>
    </source>
</evidence>
<comment type="subcellular location">
    <subcellularLocation>
        <location evidence="1">Endoplasmic reticulum membrane</location>
        <topology evidence="1">Multi-pass membrane protein</topology>
    </subcellularLocation>
</comment>
<dbReference type="UniPathway" id="UPA00196"/>
<proteinExistence type="predicted"/>
<dbReference type="GO" id="GO:0016020">
    <property type="term" value="C:membrane"/>
    <property type="evidence" value="ECO:0007669"/>
    <property type="project" value="GOC"/>
</dbReference>
<organism evidence="12 13">
    <name type="scientific">Streptomyces jumonjinensis</name>
    <dbReference type="NCBI Taxonomy" id="1945"/>
    <lineage>
        <taxon>Bacteria</taxon>
        <taxon>Bacillati</taxon>
        <taxon>Actinomycetota</taxon>
        <taxon>Actinomycetes</taxon>
        <taxon>Kitasatosporales</taxon>
        <taxon>Streptomycetaceae</taxon>
        <taxon>Streptomyces</taxon>
    </lineage>
</organism>
<evidence type="ECO:0000256" key="7">
    <source>
        <dbReference type="ARBA" id="ARBA00022824"/>
    </source>
</evidence>
<feature type="transmembrane region" description="Helical" evidence="11">
    <location>
        <begin position="298"/>
        <end position="321"/>
    </location>
</feature>
<evidence type="ECO:0000256" key="11">
    <source>
        <dbReference type="SAM" id="Phobius"/>
    </source>
</evidence>
<evidence type="ECO:0000313" key="13">
    <source>
        <dbReference type="Proteomes" id="UP000419138"/>
    </source>
</evidence>
<evidence type="ECO:0000256" key="2">
    <source>
        <dbReference type="ARBA" id="ARBA00004687"/>
    </source>
</evidence>
<comment type="pathway">
    <text evidence="2">Glycolipid biosynthesis; glycosylphosphatidylinositol-anchor biosynthesis.</text>
</comment>
<gene>
    <name evidence="12" type="ORF">FF041_25275</name>
</gene>
<evidence type="ECO:0000256" key="6">
    <source>
        <dbReference type="ARBA" id="ARBA00022692"/>
    </source>
</evidence>
<sequence length="401" mass="42911">MPRLHSALRRAAPALGLFAAARLTGLLVMAGWAWRIDRPPRRTLARSWDSDWYMLIAEHGYGRTLTWPDGAVQSDLAFFPLYPGLIRAVTAVLPVTSGSAGLLISWAGAATAALGIYAIGELLYGRRAATALVLLWGLLPHSIVLSMAYTEPVLTAFAAWSLYAVLTGRWLWAGALSALAGLARPNGIAVAAAVLAAAGYSALKARGDARGEARERDRGKARERGRERRQEKTWGKHRRLWAGAVLAPAGWCAYVLYVGFRTGDPLGGYFAVQRGWTSKFDFGVGALRVVRDIVLRPALLPMVLAMLIVAASVVLFALLVLARPPVALLVYTGVLVLITVGGSGFFESKPRFLLPAFPLLLPLARAMTKARPGAAALVTVALAGLSFAYGTYLLMLSPIAL</sequence>
<evidence type="ECO:0000256" key="1">
    <source>
        <dbReference type="ARBA" id="ARBA00004477"/>
    </source>
</evidence>
<dbReference type="PANTHER" id="PTHR12468:SF2">
    <property type="entry name" value="GPI MANNOSYLTRANSFERASE 2"/>
    <property type="match status" value="1"/>
</dbReference>
<dbReference type="AlphaFoldDB" id="A0A646KMV6"/>
<dbReference type="OrthoDB" id="151635at2"/>
<evidence type="ECO:0008006" key="14">
    <source>
        <dbReference type="Google" id="ProtNLM"/>
    </source>
</evidence>
<keyword evidence="4" id="KW-0328">Glycosyltransferase</keyword>
<dbReference type="EMBL" id="VCLA01000170">
    <property type="protein sequence ID" value="MQT03377.1"/>
    <property type="molecule type" value="Genomic_DNA"/>
</dbReference>
<feature type="transmembrane region" description="Helical" evidence="11">
    <location>
        <begin position="12"/>
        <end position="34"/>
    </location>
</feature>
<dbReference type="InterPro" id="IPR007315">
    <property type="entry name" value="PIG-V/Gpi18"/>
</dbReference>
<feature type="transmembrane region" description="Helical" evidence="11">
    <location>
        <begin position="375"/>
        <end position="395"/>
    </location>
</feature>
<reference evidence="12 13" key="1">
    <citation type="submission" date="2019-05" db="EMBL/GenBank/DDBJ databases">
        <title>Comparative genomics and metabolomics analyses of clavulanic acid producing Streptomyces species provides insight into specialized metabolism and evolution of beta-lactam biosynthetic gene clusters.</title>
        <authorList>
            <person name="Moore M.A."/>
            <person name="Cruz-Morales P."/>
            <person name="Barona Gomez F."/>
            <person name="Kapil T."/>
        </authorList>
    </citation>
    <scope>NUCLEOTIDE SEQUENCE [LARGE SCALE GENOMIC DNA]</scope>
    <source>
        <strain evidence="12 13">NRRL 5741</strain>
    </source>
</reference>
<dbReference type="GO" id="GO:0006506">
    <property type="term" value="P:GPI anchor biosynthetic process"/>
    <property type="evidence" value="ECO:0007669"/>
    <property type="project" value="UniProtKB-UniPathway"/>
</dbReference>
<name>A0A646KMV6_STRJU</name>
<feature type="region of interest" description="Disordered" evidence="10">
    <location>
        <begin position="211"/>
        <end position="230"/>
    </location>
</feature>
<feature type="transmembrane region" description="Helical" evidence="11">
    <location>
        <begin position="328"/>
        <end position="346"/>
    </location>
</feature>
<feature type="transmembrane region" description="Helical" evidence="11">
    <location>
        <begin position="131"/>
        <end position="150"/>
    </location>
</feature>
<accession>A0A646KMV6</accession>
<keyword evidence="6 11" id="KW-0812">Transmembrane</keyword>
<evidence type="ECO:0000256" key="9">
    <source>
        <dbReference type="ARBA" id="ARBA00023136"/>
    </source>
</evidence>
<keyword evidence="5" id="KW-0808">Transferase</keyword>
<dbReference type="Proteomes" id="UP000419138">
    <property type="component" value="Unassembled WGS sequence"/>
</dbReference>
<comment type="caution">
    <text evidence="12">The sequence shown here is derived from an EMBL/GenBank/DDBJ whole genome shotgun (WGS) entry which is preliminary data.</text>
</comment>
<protein>
    <recommendedName>
        <fullName evidence="14">Glycosyltransferase RgtA/B/C/D-like domain-containing protein</fullName>
    </recommendedName>
</protein>
<keyword evidence="13" id="KW-1185">Reference proteome</keyword>
<dbReference type="RefSeq" id="WP_153525049.1">
    <property type="nucleotide sequence ID" value="NZ_JBEPDZ010000002.1"/>
</dbReference>
<feature type="transmembrane region" description="Helical" evidence="11">
    <location>
        <begin position="240"/>
        <end position="260"/>
    </location>
</feature>
<evidence type="ECO:0000256" key="5">
    <source>
        <dbReference type="ARBA" id="ARBA00022679"/>
    </source>
</evidence>
<keyword evidence="8 11" id="KW-1133">Transmembrane helix</keyword>
<dbReference type="GO" id="GO:0000009">
    <property type="term" value="F:alpha-1,6-mannosyltransferase activity"/>
    <property type="evidence" value="ECO:0007669"/>
    <property type="project" value="InterPro"/>
</dbReference>
<feature type="transmembrane region" description="Helical" evidence="11">
    <location>
        <begin position="170"/>
        <end position="200"/>
    </location>
</feature>